<evidence type="ECO:0000313" key="2">
    <source>
        <dbReference type="EMBL" id="MBB4702368.1"/>
    </source>
</evidence>
<dbReference type="AlphaFoldDB" id="A0A7W7G920"/>
<name>A0A7W7G920_9ACTN</name>
<dbReference type="RefSeq" id="WP_307784664.1">
    <property type="nucleotide sequence ID" value="NZ_BOOV01000040.1"/>
</dbReference>
<dbReference type="Proteomes" id="UP000542210">
    <property type="component" value="Unassembled WGS sequence"/>
</dbReference>
<dbReference type="Pfam" id="PF13672">
    <property type="entry name" value="PP2C_2"/>
    <property type="match status" value="1"/>
</dbReference>
<proteinExistence type="predicted"/>
<comment type="caution">
    <text evidence="2">The sequence shown here is derived from an EMBL/GenBank/DDBJ whole genome shotgun (WGS) entry which is preliminary data.</text>
</comment>
<dbReference type="InterPro" id="IPR001932">
    <property type="entry name" value="PPM-type_phosphatase-like_dom"/>
</dbReference>
<dbReference type="EMBL" id="JACHND010000001">
    <property type="protein sequence ID" value="MBB4702368.1"/>
    <property type="molecule type" value="Genomic_DNA"/>
</dbReference>
<reference evidence="2 3" key="1">
    <citation type="submission" date="2020-08" db="EMBL/GenBank/DDBJ databases">
        <title>Sequencing the genomes of 1000 actinobacteria strains.</title>
        <authorList>
            <person name="Klenk H.-P."/>
        </authorList>
    </citation>
    <scope>NUCLEOTIDE SEQUENCE [LARGE SCALE GENOMIC DNA]</scope>
    <source>
        <strain evidence="2 3">DSM 45784</strain>
    </source>
</reference>
<protein>
    <recommendedName>
        <fullName evidence="1">PPM-type phosphatase domain-containing protein</fullName>
    </recommendedName>
</protein>
<dbReference type="InterPro" id="IPR036457">
    <property type="entry name" value="PPM-type-like_dom_sf"/>
</dbReference>
<gene>
    <name evidence="2" type="ORF">BJ982_003912</name>
</gene>
<dbReference type="SUPFAM" id="SSF81606">
    <property type="entry name" value="PP2C-like"/>
    <property type="match status" value="1"/>
</dbReference>
<organism evidence="2 3">
    <name type="scientific">Sphaerisporangium siamense</name>
    <dbReference type="NCBI Taxonomy" id="795645"/>
    <lineage>
        <taxon>Bacteria</taxon>
        <taxon>Bacillati</taxon>
        <taxon>Actinomycetota</taxon>
        <taxon>Actinomycetes</taxon>
        <taxon>Streptosporangiales</taxon>
        <taxon>Streptosporangiaceae</taxon>
        <taxon>Sphaerisporangium</taxon>
    </lineage>
</organism>
<dbReference type="Gene3D" id="3.60.40.10">
    <property type="entry name" value="PPM-type phosphatase domain"/>
    <property type="match status" value="1"/>
</dbReference>
<evidence type="ECO:0000259" key="1">
    <source>
        <dbReference type="Pfam" id="PF13672"/>
    </source>
</evidence>
<feature type="domain" description="PPM-type phosphatase" evidence="1">
    <location>
        <begin position="30"/>
        <end position="217"/>
    </location>
</feature>
<keyword evidence="3" id="KW-1185">Reference proteome</keyword>
<accession>A0A7W7G920</accession>
<evidence type="ECO:0000313" key="3">
    <source>
        <dbReference type="Proteomes" id="UP000542210"/>
    </source>
</evidence>
<sequence>MTGDLMRVAYATAPGTPGRRNEDFVIAGPDWVVVLDGATAPAGVESGCVHDVPWLVARLAAALARGLVLDRGASLQDILGGAIGATMKAHVDTCDLANPDSPSSTVAMLRRRGESVDYLVLCDSPVVLATGDGGVEVVHDDRTEHLPGGRPYSFELVRSTRNRPGGFWVASTDPGAAHEALTGSVAASDLDGALVLTDGVTRLVEWFGYSWETLRRVAEEQGPARLISLVREEEGKTVVPRPGKPHDDATAAWVSFAE</sequence>